<dbReference type="EMBL" id="LVWE01000001">
    <property type="protein sequence ID" value="OAD46677.1"/>
    <property type="molecule type" value="Genomic_DNA"/>
</dbReference>
<evidence type="ECO:0000313" key="1">
    <source>
        <dbReference type="EMBL" id="OAD46677.1"/>
    </source>
</evidence>
<keyword evidence="2" id="KW-1185">Reference proteome</keyword>
<name>A0A176TFI1_9FLAO</name>
<dbReference type="OrthoDB" id="1450945at2"/>
<gene>
    <name evidence="1" type="ORF">LPB303_00005</name>
</gene>
<dbReference type="AlphaFoldDB" id="A0A176TFI1"/>
<reference evidence="1 2" key="1">
    <citation type="submission" date="2016-02" db="EMBL/GenBank/DDBJ databases">
        <title>Draft genome sequence of Polaribacter atrinae KACC17473.</title>
        <authorList>
            <person name="Shin S.-K."/>
            <person name="Yi H."/>
        </authorList>
    </citation>
    <scope>NUCLEOTIDE SEQUENCE [LARGE SCALE GENOMIC DNA]</scope>
    <source>
        <strain evidence="1 2">KACC 17473</strain>
    </source>
</reference>
<dbReference type="STRING" id="1333662.LPB303_00005"/>
<sequence length="216" mass="25662">MSEKQPKQHEIYNELRDRASYPLLFYVSKSLVEDEIDDEQKKNIDWLFDRLIVAKAIEEVSYVDVQDDAMEMLKKGGELRANLFDLVDCYATLKEAQFNFLYNNYRNHLLGMKCWCDEMVEDVENGTNEFYKKYITYFKMQADLYGQHQKDLLETFPDENGEVKIEVNIRSFVVDNFSTIKKEINTIEKESTKKKYLITDEESRNYLLEKVFGVDL</sequence>
<comment type="caution">
    <text evidence="1">The sequence shown here is derived from an EMBL/GenBank/DDBJ whole genome shotgun (WGS) entry which is preliminary data.</text>
</comment>
<proteinExistence type="predicted"/>
<dbReference type="Proteomes" id="UP000076923">
    <property type="component" value="Unassembled WGS sequence"/>
</dbReference>
<accession>A0A176TFI1</accession>
<protein>
    <submittedName>
        <fullName evidence="1">Uncharacterized protein</fullName>
    </submittedName>
</protein>
<evidence type="ECO:0000313" key="2">
    <source>
        <dbReference type="Proteomes" id="UP000076923"/>
    </source>
</evidence>
<dbReference type="RefSeq" id="WP_068446854.1">
    <property type="nucleotide sequence ID" value="NZ_CP150660.1"/>
</dbReference>
<organism evidence="1 2">
    <name type="scientific">Polaribacter atrinae</name>
    <dbReference type="NCBI Taxonomy" id="1333662"/>
    <lineage>
        <taxon>Bacteria</taxon>
        <taxon>Pseudomonadati</taxon>
        <taxon>Bacteroidota</taxon>
        <taxon>Flavobacteriia</taxon>
        <taxon>Flavobacteriales</taxon>
        <taxon>Flavobacteriaceae</taxon>
    </lineage>
</organism>